<dbReference type="EMBL" id="PKQE01000001">
    <property type="protein sequence ID" value="PLC44672.1"/>
    <property type="molecule type" value="Genomic_DNA"/>
</dbReference>
<name>A0A2N4TY89_RALPI</name>
<accession>A0A2N4TY89</accession>
<evidence type="ECO:0000313" key="2">
    <source>
        <dbReference type="Proteomes" id="UP000234456"/>
    </source>
</evidence>
<sequence>MLRLAFSKQLRASPETTAILLSITQLHIETVANCLWELVRQPGRATPQTKLDTLNAIQLFRNARAQVSAWMPPAGQEAAYFAANVSALSEEMLLEGDELLVAVEASLKRIMEDPPIECVGT</sequence>
<proteinExistence type="predicted"/>
<reference evidence="1 2" key="1">
    <citation type="submission" date="2017-12" db="EMBL/GenBank/DDBJ databases">
        <title>Draft genome sequence of Ralstonia pickettii 52.</title>
        <authorList>
            <person name="Zheng B."/>
        </authorList>
    </citation>
    <scope>NUCLEOTIDE SEQUENCE [LARGE SCALE GENOMIC DNA]</scope>
    <source>
        <strain evidence="1 2">52</strain>
    </source>
</reference>
<organism evidence="1 2">
    <name type="scientific">Ralstonia pickettii</name>
    <name type="common">Burkholderia pickettii</name>
    <dbReference type="NCBI Taxonomy" id="329"/>
    <lineage>
        <taxon>Bacteria</taxon>
        <taxon>Pseudomonadati</taxon>
        <taxon>Pseudomonadota</taxon>
        <taxon>Betaproteobacteria</taxon>
        <taxon>Burkholderiales</taxon>
        <taxon>Burkholderiaceae</taxon>
        <taxon>Ralstonia</taxon>
    </lineage>
</organism>
<dbReference type="AlphaFoldDB" id="A0A2N4TY89"/>
<gene>
    <name evidence="1" type="ORF">C0Q88_08315</name>
</gene>
<comment type="caution">
    <text evidence="1">The sequence shown here is derived from an EMBL/GenBank/DDBJ whole genome shotgun (WGS) entry which is preliminary data.</text>
</comment>
<protein>
    <submittedName>
        <fullName evidence="1">Uncharacterized protein</fullName>
    </submittedName>
</protein>
<dbReference type="Proteomes" id="UP000234456">
    <property type="component" value="Unassembled WGS sequence"/>
</dbReference>
<evidence type="ECO:0000313" key="1">
    <source>
        <dbReference type="EMBL" id="PLC44672.1"/>
    </source>
</evidence>